<name>A0A1R4I561_9GAMM</name>
<keyword evidence="1" id="KW-0812">Transmembrane</keyword>
<dbReference type="AlphaFoldDB" id="A0A1R4I561"/>
<keyword evidence="1" id="KW-0472">Membrane</keyword>
<accession>A0A1R4I561</accession>
<sequence>MDSASLQSNGFLTLSMCLFNVFISVMTAGLQPLKGSRP</sequence>
<proteinExistence type="predicted"/>
<organism evidence="2 3">
    <name type="scientific">Halomonas citrativorans</name>
    <dbReference type="NCBI Taxonomy" id="2742612"/>
    <lineage>
        <taxon>Bacteria</taxon>
        <taxon>Pseudomonadati</taxon>
        <taxon>Pseudomonadota</taxon>
        <taxon>Gammaproteobacteria</taxon>
        <taxon>Oceanospirillales</taxon>
        <taxon>Halomonadaceae</taxon>
        <taxon>Halomonas</taxon>
    </lineage>
</organism>
<reference evidence="2 3" key="1">
    <citation type="submission" date="2017-02" db="EMBL/GenBank/DDBJ databases">
        <authorList>
            <person name="Dridi B."/>
        </authorList>
    </citation>
    <scope>NUCLEOTIDE SEQUENCE [LARGE SCALE GENOMIC DNA]</scope>
    <source>
        <strain evidence="2 3">JB380</strain>
    </source>
</reference>
<protein>
    <submittedName>
        <fullName evidence="2">Uncharacterized protein</fullName>
    </submittedName>
</protein>
<evidence type="ECO:0000313" key="3">
    <source>
        <dbReference type="Proteomes" id="UP000196331"/>
    </source>
</evidence>
<gene>
    <name evidence="2" type="ORF">CZ787_17355</name>
</gene>
<dbReference type="EMBL" id="FUKM01000058">
    <property type="protein sequence ID" value="SJN14879.1"/>
    <property type="molecule type" value="Genomic_DNA"/>
</dbReference>
<evidence type="ECO:0000256" key="1">
    <source>
        <dbReference type="SAM" id="Phobius"/>
    </source>
</evidence>
<feature type="transmembrane region" description="Helical" evidence="1">
    <location>
        <begin position="12"/>
        <end position="30"/>
    </location>
</feature>
<evidence type="ECO:0000313" key="2">
    <source>
        <dbReference type="EMBL" id="SJN14879.1"/>
    </source>
</evidence>
<comment type="caution">
    <text evidence="2">The sequence shown here is derived from an EMBL/GenBank/DDBJ whole genome shotgun (WGS) entry which is preliminary data.</text>
</comment>
<keyword evidence="1" id="KW-1133">Transmembrane helix</keyword>
<dbReference type="Proteomes" id="UP000196331">
    <property type="component" value="Unassembled WGS sequence"/>
</dbReference>